<sequence>MAPVGDDLIKVEVGVPSGMEGNTYYVTIDSYCYGSIIKRNGEWVRLHINNGELTIDDVQALGERIDEALELKSNERRK</sequence>
<dbReference type="AlphaFoldDB" id="A0A5B8W548"/>
<dbReference type="RefSeq" id="WP_147057748.1">
    <property type="nucleotide sequence ID" value="NZ_CP042437.1"/>
</dbReference>
<dbReference type="EMBL" id="CP042437">
    <property type="protein sequence ID" value="QEC78781.1"/>
    <property type="molecule type" value="Genomic_DNA"/>
</dbReference>
<gene>
    <name evidence="1" type="ORF">FSB76_23555</name>
</gene>
<proteinExistence type="predicted"/>
<protein>
    <submittedName>
        <fullName evidence="1">Uncharacterized protein</fullName>
    </submittedName>
</protein>
<reference evidence="1 2" key="1">
    <citation type="journal article" date="2013" name="J. Microbiol.">
        <title>Mucilaginibacter ginsenosidivorax sp. nov., with ginsenoside converting activity isolated from sediment.</title>
        <authorList>
            <person name="Kim J.K."/>
            <person name="Choi T.E."/>
            <person name="Liu Q.M."/>
            <person name="Park H.Y."/>
            <person name="Yi T.H."/>
            <person name="Yoon M.H."/>
            <person name="Kim S.C."/>
            <person name="Im W.T."/>
        </authorList>
    </citation>
    <scope>NUCLEOTIDE SEQUENCE [LARGE SCALE GENOMIC DNA]</scope>
    <source>
        <strain evidence="1 2">KHI28</strain>
    </source>
</reference>
<accession>A0A5B8W548</accession>
<dbReference type="Proteomes" id="UP000321362">
    <property type="component" value="Chromosome"/>
</dbReference>
<evidence type="ECO:0000313" key="1">
    <source>
        <dbReference type="EMBL" id="QEC78781.1"/>
    </source>
</evidence>
<evidence type="ECO:0000313" key="2">
    <source>
        <dbReference type="Proteomes" id="UP000321362"/>
    </source>
</evidence>
<name>A0A5B8W548_9SPHI</name>
<keyword evidence="2" id="KW-1185">Reference proteome</keyword>
<dbReference type="OrthoDB" id="772752at2"/>
<dbReference type="KEGG" id="mgk:FSB76_23555"/>
<organism evidence="1 2">
    <name type="scientific">Mucilaginibacter ginsenosidivorax</name>
    <dbReference type="NCBI Taxonomy" id="862126"/>
    <lineage>
        <taxon>Bacteria</taxon>
        <taxon>Pseudomonadati</taxon>
        <taxon>Bacteroidota</taxon>
        <taxon>Sphingobacteriia</taxon>
        <taxon>Sphingobacteriales</taxon>
        <taxon>Sphingobacteriaceae</taxon>
        <taxon>Mucilaginibacter</taxon>
    </lineage>
</organism>